<proteinExistence type="inferred from homology"/>
<evidence type="ECO:0000259" key="11">
    <source>
        <dbReference type="Pfam" id="PF08574"/>
    </source>
</evidence>
<dbReference type="InterPro" id="IPR040218">
    <property type="entry name" value="SLC7A6OS"/>
</dbReference>
<keyword evidence="9" id="KW-0539">Nucleus</keyword>
<feature type="domain" description="Transcription factor Iwr1" evidence="11">
    <location>
        <begin position="181"/>
        <end position="241"/>
    </location>
</feature>
<comment type="caution">
    <text evidence="12">The sequence shown here is derived from an EMBL/GenBank/DDBJ whole genome shotgun (WGS) entry which is preliminary data.</text>
</comment>
<gene>
    <name evidence="12" type="ORF">SK128_007519</name>
</gene>
<evidence type="ECO:0000256" key="4">
    <source>
        <dbReference type="ARBA" id="ARBA00010218"/>
    </source>
</evidence>
<feature type="compositionally biased region" description="Acidic residues" evidence="10">
    <location>
        <begin position="270"/>
        <end position="283"/>
    </location>
</feature>
<keyword evidence="13" id="KW-1185">Reference proteome</keyword>
<accession>A0AAN8X8Z7</accession>
<dbReference type="Proteomes" id="UP001381693">
    <property type="component" value="Unassembled WGS sequence"/>
</dbReference>
<protein>
    <recommendedName>
        <fullName evidence="5">Probable RNA polymerase II nuclear localization protein SLC7A6OS</fullName>
    </recommendedName>
</protein>
<evidence type="ECO:0000256" key="6">
    <source>
        <dbReference type="ARBA" id="ARBA00022448"/>
    </source>
</evidence>
<dbReference type="GO" id="GO:0015031">
    <property type="term" value="P:protein transport"/>
    <property type="evidence" value="ECO:0007669"/>
    <property type="project" value="UniProtKB-KW"/>
</dbReference>
<comment type="function">
    <text evidence="1">Directs RNA polymerase II nuclear import.</text>
</comment>
<dbReference type="GO" id="GO:0005737">
    <property type="term" value="C:cytoplasm"/>
    <property type="evidence" value="ECO:0007669"/>
    <property type="project" value="UniProtKB-SubCell"/>
</dbReference>
<organism evidence="12 13">
    <name type="scientific">Halocaridina rubra</name>
    <name type="common">Hawaiian red shrimp</name>
    <dbReference type="NCBI Taxonomy" id="373956"/>
    <lineage>
        <taxon>Eukaryota</taxon>
        <taxon>Metazoa</taxon>
        <taxon>Ecdysozoa</taxon>
        <taxon>Arthropoda</taxon>
        <taxon>Crustacea</taxon>
        <taxon>Multicrustacea</taxon>
        <taxon>Malacostraca</taxon>
        <taxon>Eumalacostraca</taxon>
        <taxon>Eucarida</taxon>
        <taxon>Decapoda</taxon>
        <taxon>Pleocyemata</taxon>
        <taxon>Caridea</taxon>
        <taxon>Atyoidea</taxon>
        <taxon>Atyidae</taxon>
        <taxon>Halocaridina</taxon>
    </lineage>
</organism>
<reference evidence="12 13" key="1">
    <citation type="submission" date="2023-11" db="EMBL/GenBank/DDBJ databases">
        <title>Halocaridina rubra genome assembly.</title>
        <authorList>
            <person name="Smith C."/>
        </authorList>
    </citation>
    <scope>NUCLEOTIDE SEQUENCE [LARGE SCALE GENOMIC DNA]</scope>
    <source>
        <strain evidence="12">EP-1</strain>
        <tissue evidence="12">Whole</tissue>
    </source>
</reference>
<evidence type="ECO:0000256" key="9">
    <source>
        <dbReference type="ARBA" id="ARBA00023242"/>
    </source>
</evidence>
<evidence type="ECO:0000256" key="8">
    <source>
        <dbReference type="ARBA" id="ARBA00022927"/>
    </source>
</evidence>
<evidence type="ECO:0000256" key="2">
    <source>
        <dbReference type="ARBA" id="ARBA00004123"/>
    </source>
</evidence>
<feature type="region of interest" description="Disordered" evidence="10">
    <location>
        <begin position="215"/>
        <end position="248"/>
    </location>
</feature>
<sequence length="319" mass="36565">MSLSDVQPANKEVNILMATLLCVKRRADEDPSEHITIKSKRARTDNKAAGTSDLSYDDASTNFIRVGTVNSKDESVDHFVSESVKKGWQRREEYKRLGGEKQFLHKARHFVKKRAISNRYKIITQSRGIEEPERLCEEIEPEGAVALPPSPVNELVCVDAVLANESDDVITCNGVPLERTQYVYDVYYADEQIDWAEFMEHNTCEIEKEVFEDVNEDDIGDVFDDEDDENDESNWRNDYPDYDDSPFEDDEEYLNAQIRKLNQKNCESDSSYDADDYDDDGFDVDGNLIESYDPANISKLMKNAHLDDDDDSDSMEEVV</sequence>
<dbReference type="EMBL" id="JAXCGZ010007667">
    <property type="protein sequence ID" value="KAK7078782.1"/>
    <property type="molecule type" value="Genomic_DNA"/>
</dbReference>
<dbReference type="InterPro" id="IPR013883">
    <property type="entry name" value="TF_Iwr1_dom"/>
</dbReference>
<evidence type="ECO:0000313" key="13">
    <source>
        <dbReference type="Proteomes" id="UP001381693"/>
    </source>
</evidence>
<evidence type="ECO:0000256" key="7">
    <source>
        <dbReference type="ARBA" id="ARBA00022490"/>
    </source>
</evidence>
<dbReference type="PANTHER" id="PTHR31196">
    <property type="entry name" value="RNA POLYMERASE II NUCLEAR LOCALIZATION PROTEIN SLC7A6OS-RELATED"/>
    <property type="match status" value="1"/>
</dbReference>
<evidence type="ECO:0000256" key="3">
    <source>
        <dbReference type="ARBA" id="ARBA00004496"/>
    </source>
</evidence>
<dbReference type="Pfam" id="PF08574">
    <property type="entry name" value="Iwr1"/>
    <property type="match status" value="1"/>
</dbReference>
<keyword evidence="7" id="KW-0963">Cytoplasm</keyword>
<comment type="similarity">
    <text evidence="4">Belongs to the IWR1/SLC7A6OS family.</text>
</comment>
<dbReference type="GO" id="GO:0032502">
    <property type="term" value="P:developmental process"/>
    <property type="evidence" value="ECO:0007669"/>
    <property type="project" value="TreeGrafter"/>
</dbReference>
<feature type="compositionally biased region" description="Acidic residues" evidence="10">
    <location>
        <begin position="215"/>
        <end position="232"/>
    </location>
</feature>
<comment type="subcellular location">
    <subcellularLocation>
        <location evidence="3">Cytoplasm</location>
    </subcellularLocation>
    <subcellularLocation>
        <location evidence="2">Nucleus</location>
    </subcellularLocation>
</comment>
<evidence type="ECO:0000256" key="1">
    <source>
        <dbReference type="ARBA" id="ARBA00003202"/>
    </source>
</evidence>
<feature type="region of interest" description="Disordered" evidence="10">
    <location>
        <begin position="265"/>
        <end position="285"/>
    </location>
</feature>
<dbReference type="PANTHER" id="PTHR31196:SF2">
    <property type="entry name" value="RNA POLYMERASE II NUCLEAR LOCALIZATION PROTEIN SLC7A6OS-RELATED"/>
    <property type="match status" value="1"/>
</dbReference>
<dbReference type="AlphaFoldDB" id="A0AAN8X8Z7"/>
<keyword evidence="6" id="KW-0813">Transport</keyword>
<dbReference type="GO" id="GO:0005634">
    <property type="term" value="C:nucleus"/>
    <property type="evidence" value="ECO:0007669"/>
    <property type="project" value="UniProtKB-SubCell"/>
</dbReference>
<evidence type="ECO:0000313" key="12">
    <source>
        <dbReference type="EMBL" id="KAK7078782.1"/>
    </source>
</evidence>
<keyword evidence="8" id="KW-0653">Protein transport</keyword>
<evidence type="ECO:0000256" key="10">
    <source>
        <dbReference type="SAM" id="MobiDB-lite"/>
    </source>
</evidence>
<name>A0AAN8X8Z7_HALRR</name>
<evidence type="ECO:0000256" key="5">
    <source>
        <dbReference type="ARBA" id="ARBA00017036"/>
    </source>
</evidence>